<feature type="domain" description="HTH tetR-type" evidence="6">
    <location>
        <begin position="10"/>
        <end position="70"/>
    </location>
</feature>
<evidence type="ECO:0000256" key="4">
    <source>
        <dbReference type="ARBA" id="ARBA00023163"/>
    </source>
</evidence>
<sequence>MARTRSADYDNIHDTIIDRAASVFARRGFAATSIGDIAEACDCSKSRLYHYFDGKEAILREMLETHVDALLDRLRPVLYRELDPKQRFTQMVKLFLEVYSVSRDRHVVLLTCLDALPEEQRQSIVAKERQLIAYVRDALLQIRPDIAEDRVISQIDTMLFFGMINFTYTWYRAEGPVGPEELADRVVALFLGGYGALPSRG</sequence>
<dbReference type="PRINTS" id="PR00455">
    <property type="entry name" value="HTHTETR"/>
</dbReference>
<dbReference type="SUPFAM" id="SSF48498">
    <property type="entry name" value="Tetracyclin repressor-like, C-terminal domain"/>
    <property type="match status" value="1"/>
</dbReference>
<dbReference type="InterPro" id="IPR036271">
    <property type="entry name" value="Tet_transcr_reg_TetR-rel_C_sf"/>
</dbReference>
<dbReference type="AlphaFoldDB" id="A0A2T7UWB1"/>
<dbReference type="InterPro" id="IPR001647">
    <property type="entry name" value="HTH_TetR"/>
</dbReference>
<dbReference type="Pfam" id="PF00440">
    <property type="entry name" value="TetR_N"/>
    <property type="match status" value="1"/>
</dbReference>
<dbReference type="Pfam" id="PF17932">
    <property type="entry name" value="TetR_C_24"/>
    <property type="match status" value="1"/>
</dbReference>
<dbReference type="GO" id="GO:0000976">
    <property type="term" value="F:transcription cis-regulatory region binding"/>
    <property type="evidence" value="ECO:0007669"/>
    <property type="project" value="TreeGrafter"/>
</dbReference>
<dbReference type="GO" id="GO:0003700">
    <property type="term" value="F:DNA-binding transcription factor activity"/>
    <property type="evidence" value="ECO:0007669"/>
    <property type="project" value="TreeGrafter"/>
</dbReference>
<reference evidence="7 8" key="1">
    <citation type="journal article" date="2011" name="Syst. Appl. Microbiol.">
        <title>Defluviimonas denitrificans gen. nov., sp. nov., and Pararhodobacter aggregans gen. nov., sp. nov., non-phototrophic Rhodobacteraceae from the biofilter of a marine aquaculture.</title>
        <authorList>
            <person name="Foesel B.U."/>
            <person name="Drake H.L."/>
            <person name="Schramm A."/>
        </authorList>
    </citation>
    <scope>NUCLEOTIDE SEQUENCE [LARGE SCALE GENOMIC DNA]</scope>
    <source>
        <strain evidence="7 8">D1-19</strain>
    </source>
</reference>
<keyword evidence="3 5" id="KW-0238">DNA-binding</keyword>
<organism evidence="7 8">
    <name type="scientific">Pararhodobacter aggregans</name>
    <dbReference type="NCBI Taxonomy" id="404875"/>
    <lineage>
        <taxon>Bacteria</taxon>
        <taxon>Pseudomonadati</taxon>
        <taxon>Pseudomonadota</taxon>
        <taxon>Alphaproteobacteria</taxon>
        <taxon>Rhodobacterales</taxon>
        <taxon>Paracoccaceae</taxon>
        <taxon>Pararhodobacter</taxon>
    </lineage>
</organism>
<accession>A0A2T7UWB1</accession>
<gene>
    <name evidence="7" type="ORF">DDE23_00515</name>
</gene>
<comment type="caution">
    <text evidence="7">The sequence shown here is derived from an EMBL/GenBank/DDBJ whole genome shotgun (WGS) entry which is preliminary data.</text>
</comment>
<evidence type="ECO:0000256" key="3">
    <source>
        <dbReference type="ARBA" id="ARBA00023125"/>
    </source>
</evidence>
<keyword evidence="2" id="KW-0805">Transcription regulation</keyword>
<dbReference type="Gene3D" id="1.10.357.10">
    <property type="entry name" value="Tetracycline Repressor, domain 2"/>
    <property type="match status" value="1"/>
</dbReference>
<dbReference type="InterPro" id="IPR009057">
    <property type="entry name" value="Homeodomain-like_sf"/>
</dbReference>
<proteinExistence type="predicted"/>
<evidence type="ECO:0000256" key="1">
    <source>
        <dbReference type="ARBA" id="ARBA00022491"/>
    </source>
</evidence>
<keyword evidence="1" id="KW-0678">Repressor</keyword>
<dbReference type="InterPro" id="IPR050109">
    <property type="entry name" value="HTH-type_TetR-like_transc_reg"/>
</dbReference>
<dbReference type="EMBL" id="QDDR01000001">
    <property type="protein sequence ID" value="PVE48924.1"/>
    <property type="molecule type" value="Genomic_DNA"/>
</dbReference>
<dbReference type="Proteomes" id="UP000244810">
    <property type="component" value="Unassembled WGS sequence"/>
</dbReference>
<name>A0A2T7UWB1_9RHOB</name>
<dbReference type="Gene3D" id="1.10.10.60">
    <property type="entry name" value="Homeodomain-like"/>
    <property type="match status" value="1"/>
</dbReference>
<dbReference type="OrthoDB" id="9779746at2"/>
<dbReference type="RefSeq" id="WP_107754606.1">
    <property type="nucleotide sequence ID" value="NZ_QBKF01000014.1"/>
</dbReference>
<evidence type="ECO:0000313" key="8">
    <source>
        <dbReference type="Proteomes" id="UP000244810"/>
    </source>
</evidence>
<feature type="DNA-binding region" description="H-T-H motif" evidence="5">
    <location>
        <begin position="33"/>
        <end position="52"/>
    </location>
</feature>
<dbReference type="PANTHER" id="PTHR30055">
    <property type="entry name" value="HTH-TYPE TRANSCRIPTIONAL REGULATOR RUTR"/>
    <property type="match status" value="1"/>
</dbReference>
<evidence type="ECO:0000313" key="7">
    <source>
        <dbReference type="EMBL" id="PVE48924.1"/>
    </source>
</evidence>
<dbReference type="SUPFAM" id="SSF46689">
    <property type="entry name" value="Homeodomain-like"/>
    <property type="match status" value="1"/>
</dbReference>
<dbReference type="PROSITE" id="PS50977">
    <property type="entry name" value="HTH_TETR_2"/>
    <property type="match status" value="1"/>
</dbReference>
<keyword evidence="8" id="KW-1185">Reference proteome</keyword>
<dbReference type="PANTHER" id="PTHR30055:SF175">
    <property type="entry name" value="HTH-TYPE TRANSCRIPTIONAL REPRESSOR KSTR2"/>
    <property type="match status" value="1"/>
</dbReference>
<evidence type="ECO:0000259" key="6">
    <source>
        <dbReference type="PROSITE" id="PS50977"/>
    </source>
</evidence>
<evidence type="ECO:0000256" key="5">
    <source>
        <dbReference type="PROSITE-ProRule" id="PRU00335"/>
    </source>
</evidence>
<keyword evidence="4" id="KW-0804">Transcription</keyword>
<dbReference type="InterPro" id="IPR041490">
    <property type="entry name" value="KstR2_TetR_C"/>
</dbReference>
<protein>
    <submittedName>
        <fullName evidence="7">TetR/AcrR family transcriptional regulator</fullName>
    </submittedName>
</protein>
<evidence type="ECO:0000256" key="2">
    <source>
        <dbReference type="ARBA" id="ARBA00023015"/>
    </source>
</evidence>